<dbReference type="AlphaFoldDB" id="X1N3J3"/>
<sequence length="179" mass="20741">MPSEVDTLQGILHYLGLVELLTWAEYLREQNGQAKCAYEKAEVRDSTWPEGPTEEERQAHQGEAVYAYGVDSWKLGKAEIAPTVVYERKPTSQQLNKRRGILRRLLDAKKGFRAHAPPADRKVIQRRLKHFTIIVDPTLETYAECNIRRKIIYLHPAFFDLDPQKQIEIFYHEAVSHIA</sequence>
<dbReference type="EMBL" id="BARV01032839">
    <property type="protein sequence ID" value="GAI38572.1"/>
    <property type="molecule type" value="Genomic_DNA"/>
</dbReference>
<accession>X1N3J3</accession>
<feature type="non-terminal residue" evidence="1">
    <location>
        <position position="179"/>
    </location>
</feature>
<comment type="caution">
    <text evidence="1">The sequence shown here is derived from an EMBL/GenBank/DDBJ whole genome shotgun (WGS) entry which is preliminary data.</text>
</comment>
<evidence type="ECO:0000313" key="1">
    <source>
        <dbReference type="EMBL" id="GAI38572.1"/>
    </source>
</evidence>
<reference evidence="1" key="1">
    <citation type="journal article" date="2014" name="Front. Microbiol.">
        <title>High frequency of phylogenetically diverse reductive dehalogenase-homologous genes in deep subseafloor sedimentary metagenomes.</title>
        <authorList>
            <person name="Kawai M."/>
            <person name="Futagami T."/>
            <person name="Toyoda A."/>
            <person name="Takaki Y."/>
            <person name="Nishi S."/>
            <person name="Hori S."/>
            <person name="Arai W."/>
            <person name="Tsubouchi T."/>
            <person name="Morono Y."/>
            <person name="Uchiyama I."/>
            <person name="Ito T."/>
            <person name="Fujiyama A."/>
            <person name="Inagaki F."/>
            <person name="Takami H."/>
        </authorList>
    </citation>
    <scope>NUCLEOTIDE SEQUENCE</scope>
    <source>
        <strain evidence="1">Expedition CK06-06</strain>
    </source>
</reference>
<gene>
    <name evidence="1" type="ORF">S06H3_51717</name>
</gene>
<organism evidence="1">
    <name type="scientific">marine sediment metagenome</name>
    <dbReference type="NCBI Taxonomy" id="412755"/>
    <lineage>
        <taxon>unclassified sequences</taxon>
        <taxon>metagenomes</taxon>
        <taxon>ecological metagenomes</taxon>
    </lineage>
</organism>
<protein>
    <submittedName>
        <fullName evidence="1">Uncharacterized protein</fullName>
    </submittedName>
</protein>
<name>X1N3J3_9ZZZZ</name>
<proteinExistence type="predicted"/>